<proteinExistence type="inferred from homology"/>
<comment type="similarity">
    <text evidence="2">Belongs to the ROK (NagC/XylR) family.</text>
</comment>
<evidence type="ECO:0000313" key="4">
    <source>
        <dbReference type="EMBL" id="RSU12835.1"/>
    </source>
</evidence>
<dbReference type="Gene3D" id="1.10.10.10">
    <property type="entry name" value="Winged helix-like DNA-binding domain superfamily/Winged helix DNA-binding domain"/>
    <property type="match status" value="1"/>
</dbReference>
<dbReference type="PROSITE" id="PS01125">
    <property type="entry name" value="ROK"/>
    <property type="match status" value="1"/>
</dbReference>
<dbReference type="Pfam" id="PF00480">
    <property type="entry name" value="ROK"/>
    <property type="match status" value="1"/>
</dbReference>
<evidence type="ECO:0000256" key="2">
    <source>
        <dbReference type="ARBA" id="ARBA00006479"/>
    </source>
</evidence>
<dbReference type="InterPro" id="IPR036388">
    <property type="entry name" value="WH-like_DNA-bd_sf"/>
</dbReference>
<keyword evidence="5" id="KW-1185">Reference proteome</keyword>
<accession>A0A430AXR3</accession>
<keyword evidence="3" id="KW-0859">Xylose metabolism</keyword>
<evidence type="ECO:0000313" key="5">
    <source>
        <dbReference type="Proteomes" id="UP000286773"/>
    </source>
</evidence>
<dbReference type="InterPro" id="IPR049874">
    <property type="entry name" value="ROK_cs"/>
</dbReference>
<dbReference type="Gene3D" id="3.30.420.40">
    <property type="match status" value="2"/>
</dbReference>
<dbReference type="SUPFAM" id="SSF46785">
    <property type="entry name" value="Winged helix' DNA-binding domain"/>
    <property type="match status" value="1"/>
</dbReference>
<dbReference type="GO" id="GO:0042732">
    <property type="term" value="P:D-xylose metabolic process"/>
    <property type="evidence" value="ECO:0007669"/>
    <property type="project" value="UniProtKB-KW"/>
</dbReference>
<sequence length="386" mass="42874">MIVDKYTIRKQNEATVLSQIIKYEQISRAEVSKITNLNKATVSEITAGLIEKKLVHELGSGESSKVGGRKPRILGFNKRAGCSINVDLGYNYVSSSLTFLNGEVYQAKKEKGFYINQQTVVEYVMNLVDDYQPLAEKMTEFGIVGMTLAIHGTVNNNKIIFTPYYDLDVMDLVAALEEKVDFHVYVENEANLSAVAEATFSTNEKMLVSVNVYSGIGAGVIINRELYKGKDGNSGEIGHTTLIPKGKICPCGNHGCLEQYCSQKAVLNEYAQHVGKEVSLDEFVAAYRDNDDYAVKLINGMCFDLSIGINNLICHYSPNVIFINGSIFRRIPEMLDFIHHSLKPSMQKTTRLVHSSLGDEATLFGAAAHSIKKFLEIDELNLVKEE</sequence>
<reference evidence="4 5" key="1">
    <citation type="submission" date="2017-05" db="EMBL/GenBank/DDBJ databases">
        <title>Vagococcus spp. assemblies.</title>
        <authorList>
            <person name="Gulvik C.A."/>
        </authorList>
    </citation>
    <scope>NUCLEOTIDE SEQUENCE [LARGE SCALE GENOMIC DNA]</scope>
    <source>
        <strain evidence="4 5">LMG 24798</strain>
    </source>
</reference>
<evidence type="ECO:0000256" key="1">
    <source>
        <dbReference type="ARBA" id="ARBA00002486"/>
    </source>
</evidence>
<gene>
    <name evidence="4" type="ORF">CBF27_04670</name>
</gene>
<dbReference type="AlphaFoldDB" id="A0A430AXR3"/>
<comment type="function">
    <text evidence="1">Transcriptional repressor of xylose-utilizing enzymes.</text>
</comment>
<dbReference type="InterPro" id="IPR036390">
    <property type="entry name" value="WH_DNA-bd_sf"/>
</dbReference>
<dbReference type="EMBL" id="NGKC01000004">
    <property type="protein sequence ID" value="RSU12835.1"/>
    <property type="molecule type" value="Genomic_DNA"/>
</dbReference>
<dbReference type="PANTHER" id="PTHR18964">
    <property type="entry name" value="ROK (REPRESSOR, ORF, KINASE) FAMILY"/>
    <property type="match status" value="1"/>
</dbReference>
<dbReference type="InterPro" id="IPR000600">
    <property type="entry name" value="ROK"/>
</dbReference>
<dbReference type="Proteomes" id="UP000286773">
    <property type="component" value="Unassembled WGS sequence"/>
</dbReference>
<protein>
    <submittedName>
        <fullName evidence="4">Uncharacterized protein</fullName>
    </submittedName>
</protein>
<dbReference type="InterPro" id="IPR043129">
    <property type="entry name" value="ATPase_NBD"/>
</dbReference>
<dbReference type="RefSeq" id="WP_126812892.1">
    <property type="nucleotide sequence ID" value="NZ_NGKC01000004.1"/>
</dbReference>
<keyword evidence="3" id="KW-0119">Carbohydrate metabolism</keyword>
<organism evidence="4 5">
    <name type="scientific">Vagococcus acidifermentans</name>
    <dbReference type="NCBI Taxonomy" id="564710"/>
    <lineage>
        <taxon>Bacteria</taxon>
        <taxon>Bacillati</taxon>
        <taxon>Bacillota</taxon>
        <taxon>Bacilli</taxon>
        <taxon>Lactobacillales</taxon>
        <taxon>Enterococcaceae</taxon>
        <taxon>Vagococcus</taxon>
    </lineage>
</organism>
<dbReference type="PANTHER" id="PTHR18964:SF149">
    <property type="entry name" value="BIFUNCTIONAL UDP-N-ACETYLGLUCOSAMINE 2-EPIMERASE_N-ACETYLMANNOSAMINE KINASE"/>
    <property type="match status" value="1"/>
</dbReference>
<name>A0A430AXR3_9ENTE</name>
<comment type="caution">
    <text evidence="4">The sequence shown here is derived from an EMBL/GenBank/DDBJ whole genome shotgun (WGS) entry which is preliminary data.</text>
</comment>
<dbReference type="OrthoDB" id="9796533at2"/>
<dbReference type="CDD" id="cd24077">
    <property type="entry name" value="ASKHA_ATPase_ROK_SaXylR-like"/>
    <property type="match status" value="1"/>
</dbReference>
<dbReference type="SUPFAM" id="SSF53067">
    <property type="entry name" value="Actin-like ATPase domain"/>
    <property type="match status" value="2"/>
</dbReference>
<evidence type="ECO:0000256" key="3">
    <source>
        <dbReference type="ARBA" id="ARBA00022629"/>
    </source>
</evidence>